<evidence type="ECO:0000313" key="3">
    <source>
        <dbReference type="EMBL" id="SOE51535.1"/>
    </source>
</evidence>
<dbReference type="Gene3D" id="3.30.1330.40">
    <property type="entry name" value="RutC-like"/>
    <property type="match status" value="1"/>
</dbReference>
<reference evidence="3 4" key="2">
    <citation type="submission" date="2017-08" db="EMBL/GenBank/DDBJ databases">
        <authorList>
            <person name="de Groot N.N."/>
        </authorList>
    </citation>
    <scope>NUCLEOTIDE SEQUENCE [LARGE SCALE GENOMIC DNA]</scope>
    <source>
        <strain evidence="3">Orrdi1</strain>
    </source>
</reference>
<reference evidence="2 4" key="1">
    <citation type="submission" date="2016-06" db="EMBL/GenBank/DDBJ databases">
        <authorList>
            <person name="Kjaerup R.B."/>
            <person name="Dalgaard T.S."/>
            <person name="Juul-Madsen H.R."/>
        </authorList>
    </citation>
    <scope>NUCLEOTIDE SEQUENCE [LARGE SCALE GENOMIC DNA]</scope>
    <source>
        <strain evidence="2">Orrdi1</strain>
    </source>
</reference>
<feature type="domain" description="Endoribonuclease L-PSP/chorismate mutase-like" evidence="1">
    <location>
        <begin position="10"/>
        <end position="140"/>
    </location>
</feature>
<dbReference type="PANTHER" id="PTHR43760">
    <property type="entry name" value="ENDORIBONUCLEASE-RELATED"/>
    <property type="match status" value="1"/>
</dbReference>
<dbReference type="PANTHER" id="PTHR43760:SF1">
    <property type="entry name" value="ENDORIBONUCLEASE L-PSP_CHORISMATE MUTASE-LIKE DOMAIN-CONTAINING PROTEIN"/>
    <property type="match status" value="1"/>
</dbReference>
<dbReference type="InterPro" id="IPR035959">
    <property type="entry name" value="RutC-like_sf"/>
</dbReference>
<dbReference type="EMBL" id="LT907988">
    <property type="protein sequence ID" value="SOE51535.1"/>
    <property type="molecule type" value="Genomic_DNA"/>
</dbReference>
<dbReference type="RefSeq" id="WP_067748807.1">
    <property type="nucleotide sequence ID" value="NZ_LT907988.1"/>
</dbReference>
<name>A0A1C3JWE2_9BURK</name>
<keyword evidence="4" id="KW-1185">Reference proteome</keyword>
<dbReference type="EMBL" id="FLRC01000001">
    <property type="protein sequence ID" value="SBT23619.1"/>
    <property type="molecule type" value="Genomic_DNA"/>
</dbReference>
<organism evidence="2 4">
    <name type="scientific">Orrella dioscoreae</name>
    <dbReference type="NCBI Taxonomy" id="1851544"/>
    <lineage>
        <taxon>Bacteria</taxon>
        <taxon>Pseudomonadati</taxon>
        <taxon>Pseudomonadota</taxon>
        <taxon>Betaproteobacteria</taxon>
        <taxon>Burkholderiales</taxon>
        <taxon>Alcaligenaceae</taxon>
        <taxon>Orrella</taxon>
    </lineage>
</organism>
<accession>A0A1C3JWE2</accession>
<evidence type="ECO:0000313" key="2">
    <source>
        <dbReference type="EMBL" id="SBT23619.1"/>
    </source>
</evidence>
<dbReference type="CDD" id="cd02199">
    <property type="entry name" value="YjgF_YER057c_UK114_like_1"/>
    <property type="match status" value="1"/>
</dbReference>
<protein>
    <submittedName>
        <fullName evidence="2">Endoribonuclease L-PSP</fullName>
    </submittedName>
</protein>
<proteinExistence type="predicted"/>
<dbReference type="Proteomes" id="UP000078558">
    <property type="component" value="Chromosome I"/>
</dbReference>
<gene>
    <name evidence="2" type="ORF">ODI_00155</name>
    <name evidence="3" type="ORF">ODI_R3510</name>
</gene>
<dbReference type="InterPro" id="IPR013813">
    <property type="entry name" value="Endoribo_LPSP/chorism_mut-like"/>
</dbReference>
<evidence type="ECO:0000313" key="4">
    <source>
        <dbReference type="Proteomes" id="UP000078558"/>
    </source>
</evidence>
<dbReference type="SUPFAM" id="SSF55298">
    <property type="entry name" value="YjgF-like"/>
    <property type="match status" value="1"/>
</dbReference>
<dbReference type="STRING" id="1851544.ODI_00155"/>
<dbReference type="KEGG" id="odi:ODI_R3510"/>
<evidence type="ECO:0000259" key="1">
    <source>
        <dbReference type="Pfam" id="PF14588"/>
    </source>
</evidence>
<dbReference type="OrthoDB" id="8587942at2"/>
<sequence>MSKRISERVAELGLALEKPNTPAANYVTFVQEGNLLYISGQTSRQGGKPACLGLLGGNLSDEEGLRAAQLAGLGVISQIAAATDDRLDRVSRIVRLCVYVASTPDFGRHPAIANGASDLFVNVFGDAGRHARSAVGVASLPFGVSVEVDAIVALHP</sequence>
<dbReference type="Pfam" id="PF14588">
    <property type="entry name" value="YjgF_endoribonc"/>
    <property type="match status" value="1"/>
</dbReference>
<dbReference type="AlphaFoldDB" id="A0A1C3JWE2"/>